<organism evidence="3">
    <name type="scientific">Medioppia subpectinata</name>
    <dbReference type="NCBI Taxonomy" id="1979941"/>
    <lineage>
        <taxon>Eukaryota</taxon>
        <taxon>Metazoa</taxon>
        <taxon>Ecdysozoa</taxon>
        <taxon>Arthropoda</taxon>
        <taxon>Chelicerata</taxon>
        <taxon>Arachnida</taxon>
        <taxon>Acari</taxon>
        <taxon>Acariformes</taxon>
        <taxon>Sarcoptiformes</taxon>
        <taxon>Oribatida</taxon>
        <taxon>Brachypylina</taxon>
        <taxon>Oppioidea</taxon>
        <taxon>Oppiidae</taxon>
        <taxon>Medioppia</taxon>
    </lineage>
</organism>
<dbReference type="InterPro" id="IPR017853">
    <property type="entry name" value="GH"/>
</dbReference>
<feature type="non-terminal residue" evidence="3">
    <location>
        <position position="523"/>
    </location>
</feature>
<evidence type="ECO:0000313" key="4">
    <source>
        <dbReference type="Proteomes" id="UP000759131"/>
    </source>
</evidence>
<dbReference type="Gene3D" id="3.20.20.80">
    <property type="entry name" value="Glycosidases"/>
    <property type="match status" value="2"/>
</dbReference>
<dbReference type="GO" id="GO:0005975">
    <property type="term" value="P:carbohydrate metabolic process"/>
    <property type="evidence" value="ECO:0007669"/>
    <property type="project" value="InterPro"/>
</dbReference>
<dbReference type="GO" id="GO:0004567">
    <property type="term" value="F:beta-mannosidase activity"/>
    <property type="evidence" value="ECO:0007669"/>
    <property type="project" value="TreeGrafter"/>
</dbReference>
<dbReference type="InterPro" id="IPR006102">
    <property type="entry name" value="Ig-like_GH2"/>
</dbReference>
<dbReference type="EMBL" id="OC876677">
    <property type="protein sequence ID" value="CAD7639457.1"/>
    <property type="molecule type" value="Genomic_DNA"/>
</dbReference>
<dbReference type="PANTHER" id="PTHR43730:SF1">
    <property type="entry name" value="BETA-MANNOSIDASE"/>
    <property type="match status" value="1"/>
</dbReference>
<dbReference type="Gene3D" id="2.60.40.10">
    <property type="entry name" value="Immunoglobulins"/>
    <property type="match status" value="1"/>
</dbReference>
<dbReference type="Proteomes" id="UP000759131">
    <property type="component" value="Unassembled WGS sequence"/>
</dbReference>
<keyword evidence="1" id="KW-0326">Glycosidase</keyword>
<dbReference type="InterPro" id="IPR050887">
    <property type="entry name" value="Beta-mannosidase_GH2"/>
</dbReference>
<dbReference type="InterPro" id="IPR013783">
    <property type="entry name" value="Ig-like_fold"/>
</dbReference>
<feature type="non-terminal residue" evidence="3">
    <location>
        <position position="1"/>
    </location>
</feature>
<gene>
    <name evidence="3" type="ORF">OSB1V03_LOCUS17805</name>
</gene>
<dbReference type="OrthoDB" id="2866996at2759"/>
<keyword evidence="4" id="KW-1185">Reference proteome</keyword>
<keyword evidence="1" id="KW-0378">Hydrolase</keyword>
<dbReference type="AlphaFoldDB" id="A0A7R9LDK1"/>
<dbReference type="EMBL" id="CAJPIZ010022102">
    <property type="protein sequence ID" value="CAG2117852.1"/>
    <property type="molecule type" value="Genomic_DNA"/>
</dbReference>
<proteinExistence type="predicted"/>
<dbReference type="PANTHER" id="PTHR43730">
    <property type="entry name" value="BETA-MANNOSIDASE"/>
    <property type="match status" value="1"/>
</dbReference>
<evidence type="ECO:0000259" key="2">
    <source>
        <dbReference type="Pfam" id="PF00703"/>
    </source>
</evidence>
<feature type="domain" description="Glycoside hydrolase family 2 immunoglobulin-like beta-sandwich" evidence="2">
    <location>
        <begin position="23"/>
        <end position="139"/>
    </location>
</feature>
<dbReference type="GO" id="GO:0006516">
    <property type="term" value="P:glycoprotein catabolic process"/>
    <property type="evidence" value="ECO:0007669"/>
    <property type="project" value="TreeGrafter"/>
</dbReference>
<dbReference type="SUPFAM" id="SSF51445">
    <property type="entry name" value="(Trans)glycosidases"/>
    <property type="match status" value="2"/>
</dbReference>
<evidence type="ECO:0000313" key="3">
    <source>
        <dbReference type="EMBL" id="CAD7639457.1"/>
    </source>
</evidence>
<reference evidence="3" key="1">
    <citation type="submission" date="2020-11" db="EMBL/GenBank/DDBJ databases">
        <authorList>
            <person name="Tran Van P."/>
        </authorList>
    </citation>
    <scope>NUCLEOTIDE SEQUENCE</scope>
</reference>
<name>A0A7R9LDK1_9ACAR</name>
<dbReference type="Pfam" id="PF00703">
    <property type="entry name" value="Glyco_hydro_2"/>
    <property type="match status" value="1"/>
</dbReference>
<protein>
    <recommendedName>
        <fullName evidence="2">Glycoside hydrolase family 2 immunoglobulin-like beta-sandwich domain-containing protein</fullName>
    </recommendedName>
</protein>
<sequence length="523" mass="58842">GPAFPTQGIWKSLGVESYDRAVIRDIMVDTKPDPKTPNRWTLAVSAHIETGSQTPLDAIIDITLDGKPLVAKHSQRLTADPLGAVKADFVITIPEDIPITAWYPNGVADNTQQLYSLQVRLSFPDSQEVSAQTKRIGFRTIRLVQSPTPGDGLTFYFEVNGHPVFAKGSNWIPANVLQEDLTEAYVRDLLVSARSANMNMLRVWGGGVYESDVFYGLADELGIMIWQDMMYACAAYPCARGQHEYVAWVYESDVFYGLADELGIMIWQDMMYACAPYPVNPEFLLSVDVEISQQIRRLQHHPSIAIWAGNNEIEAVIAAFVSDERHKQDYRELFVKHMQTLVTDGDTSRPFVTSSPSNGLRDKLENYTAKNPGDLRYGDVHSYNYMSPQWDWTVYPRGKFISEYGQLSYPSLDTWLTALPDSDMTYPTSAGVRHRNRLGFFNGTKVIEGLSGNYFEMPAPGGVDRFADLIYLSQITQAMAIKTQTELYRRDREVDPQTGFGGTMGALYWQLNDIWPAPTWASI</sequence>
<accession>A0A7R9LDK1</accession>
<evidence type="ECO:0000256" key="1">
    <source>
        <dbReference type="ARBA" id="ARBA00023295"/>
    </source>
</evidence>
<dbReference type="InterPro" id="IPR036156">
    <property type="entry name" value="Beta-gal/glucu_dom_sf"/>
</dbReference>
<dbReference type="SUPFAM" id="SSF49303">
    <property type="entry name" value="beta-Galactosidase/glucuronidase domain"/>
    <property type="match status" value="1"/>
</dbReference>